<dbReference type="AlphaFoldDB" id="A0A9W6SQC3"/>
<keyword evidence="2" id="KW-1185">Reference proteome</keyword>
<organism evidence="1 2">
    <name type="scientific">Actinorhabdospora filicis</name>
    <dbReference type="NCBI Taxonomy" id="1785913"/>
    <lineage>
        <taxon>Bacteria</taxon>
        <taxon>Bacillati</taxon>
        <taxon>Actinomycetota</taxon>
        <taxon>Actinomycetes</taxon>
        <taxon>Micromonosporales</taxon>
        <taxon>Micromonosporaceae</taxon>
        <taxon>Actinorhabdospora</taxon>
    </lineage>
</organism>
<protein>
    <submittedName>
        <fullName evidence="1">Uncharacterized protein</fullName>
    </submittedName>
</protein>
<reference evidence="1" key="1">
    <citation type="submission" date="2023-03" db="EMBL/GenBank/DDBJ databases">
        <title>Actinorhabdospora filicis NBRC 111898.</title>
        <authorList>
            <person name="Ichikawa N."/>
            <person name="Sato H."/>
            <person name="Tonouchi N."/>
        </authorList>
    </citation>
    <scope>NUCLEOTIDE SEQUENCE</scope>
    <source>
        <strain evidence="1">NBRC 111898</strain>
    </source>
</reference>
<sequence>MWPFRRKRRSGDADRGAGSGDLAHLEEFVRTRVGVEAYVEPQTTVTEHTVILIASDGEWTRRRVDGPSAAYRLGKRLGIPVYDVARVGYPQRKRDYDARQRIRRRP</sequence>
<comment type="caution">
    <text evidence="1">The sequence shown here is derived from an EMBL/GenBank/DDBJ whole genome shotgun (WGS) entry which is preliminary data.</text>
</comment>
<proteinExistence type="predicted"/>
<gene>
    <name evidence="1" type="ORF">Afil01_47440</name>
</gene>
<dbReference type="Proteomes" id="UP001165079">
    <property type="component" value="Unassembled WGS sequence"/>
</dbReference>
<dbReference type="EMBL" id="BSTX01000003">
    <property type="protein sequence ID" value="GLZ79937.1"/>
    <property type="molecule type" value="Genomic_DNA"/>
</dbReference>
<accession>A0A9W6SQC3</accession>
<evidence type="ECO:0000313" key="1">
    <source>
        <dbReference type="EMBL" id="GLZ79937.1"/>
    </source>
</evidence>
<name>A0A9W6SQC3_9ACTN</name>
<evidence type="ECO:0000313" key="2">
    <source>
        <dbReference type="Proteomes" id="UP001165079"/>
    </source>
</evidence>